<gene>
    <name evidence="1" type="ORF">ACFODZ_10585</name>
</gene>
<protein>
    <recommendedName>
        <fullName evidence="3">Lipoprotein</fullName>
    </recommendedName>
</protein>
<evidence type="ECO:0000313" key="1">
    <source>
        <dbReference type="EMBL" id="MFC3194684.1"/>
    </source>
</evidence>
<reference evidence="2" key="1">
    <citation type="journal article" date="2019" name="Int. J. Syst. Evol. Microbiol.">
        <title>The Global Catalogue of Microorganisms (GCM) 10K type strain sequencing project: providing services to taxonomists for standard genome sequencing and annotation.</title>
        <authorList>
            <consortium name="The Broad Institute Genomics Platform"/>
            <consortium name="The Broad Institute Genome Sequencing Center for Infectious Disease"/>
            <person name="Wu L."/>
            <person name="Ma J."/>
        </authorList>
    </citation>
    <scope>NUCLEOTIDE SEQUENCE [LARGE SCALE GENOMIC DNA]</scope>
    <source>
        <strain evidence="2">KCTC 42953</strain>
    </source>
</reference>
<sequence length="267" mass="29845">MKNTVLLMLISCLVACGKPINVKPLKSQQLSKPVYVVIDYVHFRDDIGKLLNYDVHLNRKRITSLKTQVSNLLKSNGFDDHHYVFMSSGLDFNPENNYQLVNNRVEQEGTINPPFIIIEPNISESLKSQLVYGFKFAQDVFDYKAYKNINDFGRFPVITLKELSTTGSSKFSEDSLIFYVRTIVPEISMGKTLLVGSFTGALTLAATGGAGFLVTTPNGTPVTNLALVDNKNGELLWRETIKKNMATISKKQLLKSLSSFPVLKKKP</sequence>
<evidence type="ECO:0000313" key="2">
    <source>
        <dbReference type="Proteomes" id="UP001595533"/>
    </source>
</evidence>
<dbReference type="RefSeq" id="WP_077410738.1">
    <property type="nucleotide sequence ID" value="NZ_JBHRTS010000005.1"/>
</dbReference>
<proteinExistence type="predicted"/>
<keyword evidence="2" id="KW-1185">Reference proteome</keyword>
<dbReference type="EMBL" id="JBHRTS010000005">
    <property type="protein sequence ID" value="MFC3194684.1"/>
    <property type="molecule type" value="Genomic_DNA"/>
</dbReference>
<comment type="caution">
    <text evidence="1">The sequence shown here is derived from an EMBL/GenBank/DDBJ whole genome shotgun (WGS) entry which is preliminary data.</text>
</comment>
<organism evidence="1 2">
    <name type="scientific">Marinicella sediminis</name>
    <dbReference type="NCBI Taxonomy" id="1792834"/>
    <lineage>
        <taxon>Bacteria</taxon>
        <taxon>Pseudomonadati</taxon>
        <taxon>Pseudomonadota</taxon>
        <taxon>Gammaproteobacteria</taxon>
        <taxon>Lysobacterales</taxon>
        <taxon>Marinicellaceae</taxon>
        <taxon>Marinicella</taxon>
    </lineage>
</organism>
<name>A0ABV7JCU7_9GAMM</name>
<dbReference type="Proteomes" id="UP001595533">
    <property type="component" value="Unassembled WGS sequence"/>
</dbReference>
<accession>A0ABV7JCU7</accession>
<evidence type="ECO:0008006" key="3">
    <source>
        <dbReference type="Google" id="ProtNLM"/>
    </source>
</evidence>